<dbReference type="EMBL" id="QGGV01000007">
    <property type="protein sequence ID" value="PWK55476.1"/>
    <property type="molecule type" value="Genomic_DNA"/>
</dbReference>
<evidence type="ECO:0000256" key="2">
    <source>
        <dbReference type="ARBA" id="ARBA00022448"/>
    </source>
</evidence>
<comment type="subcellular location">
    <subcellularLocation>
        <location evidence="1 7">Cell membrane</location>
        <topology evidence="1 7">Multi-pass membrane protein</topology>
    </subcellularLocation>
</comment>
<dbReference type="Gene3D" id="1.10.3720.10">
    <property type="entry name" value="MetI-like"/>
    <property type="match status" value="1"/>
</dbReference>
<dbReference type="AlphaFoldDB" id="A0A316G695"/>
<evidence type="ECO:0000313" key="10">
    <source>
        <dbReference type="EMBL" id="PWK55476.1"/>
    </source>
</evidence>
<dbReference type="GO" id="GO:0005886">
    <property type="term" value="C:plasma membrane"/>
    <property type="evidence" value="ECO:0007669"/>
    <property type="project" value="UniProtKB-SubCell"/>
</dbReference>
<dbReference type="PANTHER" id="PTHR30151">
    <property type="entry name" value="ALKANE SULFONATE ABC TRANSPORTER-RELATED, MEMBRANE SUBUNIT"/>
    <property type="match status" value="1"/>
</dbReference>
<gene>
    <name evidence="10" type="ORF">C8D95_107142</name>
</gene>
<keyword evidence="5 7" id="KW-1133">Transmembrane helix</keyword>
<evidence type="ECO:0000256" key="4">
    <source>
        <dbReference type="ARBA" id="ARBA00022692"/>
    </source>
</evidence>
<accession>A0A316G695</accession>
<keyword evidence="3" id="KW-1003">Cell membrane</keyword>
<evidence type="ECO:0000256" key="1">
    <source>
        <dbReference type="ARBA" id="ARBA00004651"/>
    </source>
</evidence>
<evidence type="ECO:0000256" key="6">
    <source>
        <dbReference type="ARBA" id="ARBA00023136"/>
    </source>
</evidence>
<dbReference type="Pfam" id="PF00528">
    <property type="entry name" value="BPD_transp_1"/>
    <property type="match status" value="1"/>
</dbReference>
<comment type="caution">
    <text evidence="10">The sequence shown here is derived from an EMBL/GenBank/DDBJ whole genome shotgun (WGS) entry which is preliminary data.</text>
</comment>
<dbReference type="GO" id="GO:0055085">
    <property type="term" value="P:transmembrane transport"/>
    <property type="evidence" value="ECO:0007669"/>
    <property type="project" value="InterPro"/>
</dbReference>
<feature type="transmembrane region" description="Helical" evidence="7">
    <location>
        <begin position="250"/>
        <end position="271"/>
    </location>
</feature>
<feature type="transmembrane region" description="Helical" evidence="7">
    <location>
        <begin position="71"/>
        <end position="92"/>
    </location>
</feature>
<feature type="domain" description="ABC transmembrane type-1" evidence="9">
    <location>
        <begin position="91"/>
        <end position="272"/>
    </location>
</feature>
<organism evidence="10 11">
    <name type="scientific">Silicimonas algicola</name>
    <dbReference type="NCBI Taxonomy" id="1826607"/>
    <lineage>
        <taxon>Bacteria</taxon>
        <taxon>Pseudomonadati</taxon>
        <taxon>Pseudomonadota</taxon>
        <taxon>Alphaproteobacteria</taxon>
        <taxon>Rhodobacterales</taxon>
        <taxon>Paracoccaceae</taxon>
    </lineage>
</organism>
<feature type="transmembrane region" description="Helical" evidence="7">
    <location>
        <begin position="157"/>
        <end position="176"/>
    </location>
</feature>
<evidence type="ECO:0000256" key="3">
    <source>
        <dbReference type="ARBA" id="ARBA00022475"/>
    </source>
</evidence>
<evidence type="ECO:0000256" key="5">
    <source>
        <dbReference type="ARBA" id="ARBA00022989"/>
    </source>
</evidence>
<feature type="transmembrane region" description="Helical" evidence="7">
    <location>
        <begin position="98"/>
        <end position="118"/>
    </location>
</feature>
<feature type="transmembrane region" description="Helical" evidence="7">
    <location>
        <begin position="42"/>
        <end position="59"/>
    </location>
</feature>
<name>A0A316G695_9RHOB</name>
<dbReference type="PANTHER" id="PTHR30151:SF0">
    <property type="entry name" value="ABC TRANSPORTER PERMEASE PROTEIN MJ0413-RELATED"/>
    <property type="match status" value="1"/>
</dbReference>
<feature type="region of interest" description="Disordered" evidence="8">
    <location>
        <begin position="1"/>
        <end position="24"/>
    </location>
</feature>
<feature type="transmembrane region" description="Helical" evidence="7">
    <location>
        <begin position="130"/>
        <end position="151"/>
    </location>
</feature>
<keyword evidence="4 7" id="KW-0812">Transmembrane</keyword>
<evidence type="ECO:0000313" key="11">
    <source>
        <dbReference type="Proteomes" id="UP000245390"/>
    </source>
</evidence>
<proteinExistence type="inferred from homology"/>
<keyword evidence="11" id="KW-1185">Reference proteome</keyword>
<evidence type="ECO:0000259" key="9">
    <source>
        <dbReference type="PROSITE" id="PS50928"/>
    </source>
</evidence>
<reference evidence="10 11" key="1">
    <citation type="submission" date="2018-05" db="EMBL/GenBank/DDBJ databases">
        <title>Genomic Encyclopedia of Type Strains, Phase IV (KMG-IV): sequencing the most valuable type-strain genomes for metagenomic binning, comparative biology and taxonomic classification.</title>
        <authorList>
            <person name="Goeker M."/>
        </authorList>
    </citation>
    <scope>NUCLEOTIDE SEQUENCE [LARGE SCALE GENOMIC DNA]</scope>
    <source>
        <strain evidence="10 11">DSM 103371</strain>
    </source>
</reference>
<feature type="compositionally biased region" description="Polar residues" evidence="8">
    <location>
        <begin position="1"/>
        <end position="14"/>
    </location>
</feature>
<evidence type="ECO:0000256" key="8">
    <source>
        <dbReference type="SAM" id="MobiDB-lite"/>
    </source>
</evidence>
<dbReference type="CDD" id="cd06261">
    <property type="entry name" value="TM_PBP2"/>
    <property type="match status" value="1"/>
</dbReference>
<evidence type="ECO:0000256" key="7">
    <source>
        <dbReference type="RuleBase" id="RU363032"/>
    </source>
</evidence>
<dbReference type="RefSeq" id="WP_206508455.1">
    <property type="nucleotide sequence ID" value="NZ_CP034588.1"/>
</dbReference>
<keyword evidence="6 7" id="KW-0472">Membrane</keyword>
<dbReference type="InterPro" id="IPR035906">
    <property type="entry name" value="MetI-like_sf"/>
</dbReference>
<comment type="similarity">
    <text evidence="7">Belongs to the binding-protein-dependent transport system permease family.</text>
</comment>
<dbReference type="Proteomes" id="UP000245390">
    <property type="component" value="Unassembled WGS sequence"/>
</dbReference>
<sequence length="289" mass="30847">MTDQSQRTLATAASQGRPPLTKPARRDFFGRLTPALVKHRPLVLKLVSAAVVFGAWEIAGRIPVSYAFPTFIESMAALWSMTVDGSLFVAYGETLKPLVVGILISTFIGVAVGMWIGLAKWADWLFSPIFIVMQAAPLAALIPLLVMIYGIGLTSKVFVVCIMAMPVIVLNTAGAVRNTPSSFIEMGQSFLASRAEVIGKIILPAASPVIFSGLRLGVSAGFIGAILAELKITPTGVGDIISYSRSVADYASMYAAIFSIIVLAVVFLNLLERIELTLFEGNARGYASD</sequence>
<protein>
    <submittedName>
        <fullName evidence="10">NitT/TauT family transport system permease protein</fullName>
    </submittedName>
</protein>
<dbReference type="PROSITE" id="PS50928">
    <property type="entry name" value="ABC_TM1"/>
    <property type="match status" value="1"/>
</dbReference>
<dbReference type="InterPro" id="IPR000515">
    <property type="entry name" value="MetI-like"/>
</dbReference>
<dbReference type="SUPFAM" id="SSF161098">
    <property type="entry name" value="MetI-like"/>
    <property type="match status" value="1"/>
</dbReference>
<keyword evidence="2 7" id="KW-0813">Transport</keyword>